<accession>A0A2P5CSM1</accession>
<proteinExistence type="predicted"/>
<dbReference type="EMBL" id="JXTB01000099">
    <property type="protein sequence ID" value="PON64037.1"/>
    <property type="molecule type" value="Genomic_DNA"/>
</dbReference>
<reference evidence="2" key="1">
    <citation type="submission" date="2016-06" db="EMBL/GenBank/DDBJ databases">
        <title>Parallel loss of symbiosis genes in relatives of nitrogen-fixing non-legume Parasponia.</title>
        <authorList>
            <person name="Van Velzen R."/>
            <person name="Holmer R."/>
            <person name="Bu F."/>
            <person name="Rutten L."/>
            <person name="Van Zeijl A."/>
            <person name="Liu W."/>
            <person name="Santuari L."/>
            <person name="Cao Q."/>
            <person name="Sharma T."/>
            <person name="Shen D."/>
            <person name="Roswanjaya Y."/>
            <person name="Wardhani T."/>
            <person name="Kalhor M.S."/>
            <person name="Jansen J."/>
            <person name="Van den Hoogen J."/>
            <person name="Gungor B."/>
            <person name="Hartog M."/>
            <person name="Hontelez J."/>
            <person name="Verver J."/>
            <person name="Yang W.-C."/>
            <person name="Schijlen E."/>
            <person name="Repin R."/>
            <person name="Schilthuizen M."/>
            <person name="Schranz E."/>
            <person name="Heidstra R."/>
            <person name="Miyata K."/>
            <person name="Fedorova E."/>
            <person name="Kohlen W."/>
            <person name="Bisseling T."/>
            <person name="Smit S."/>
            <person name="Geurts R."/>
        </authorList>
    </citation>
    <scope>NUCLEOTIDE SEQUENCE [LARGE SCALE GENOMIC DNA]</scope>
    <source>
        <strain evidence="2">cv. WU1-14</strain>
    </source>
</reference>
<dbReference type="AlphaFoldDB" id="A0A2P5CSM1"/>
<keyword evidence="2" id="KW-1185">Reference proteome</keyword>
<name>A0A2P5CSM1_PARAD</name>
<dbReference type="Proteomes" id="UP000237105">
    <property type="component" value="Unassembled WGS sequence"/>
</dbReference>
<sequence length="27" mass="3004">MLSSLDIILRAEKIESKNIVATKCLTI</sequence>
<evidence type="ECO:0000313" key="2">
    <source>
        <dbReference type="Proteomes" id="UP000237105"/>
    </source>
</evidence>
<protein>
    <submittedName>
        <fullName evidence="1">Uncharacterized protein</fullName>
    </submittedName>
</protein>
<organism evidence="1 2">
    <name type="scientific">Parasponia andersonii</name>
    <name type="common">Sponia andersonii</name>
    <dbReference type="NCBI Taxonomy" id="3476"/>
    <lineage>
        <taxon>Eukaryota</taxon>
        <taxon>Viridiplantae</taxon>
        <taxon>Streptophyta</taxon>
        <taxon>Embryophyta</taxon>
        <taxon>Tracheophyta</taxon>
        <taxon>Spermatophyta</taxon>
        <taxon>Magnoliopsida</taxon>
        <taxon>eudicotyledons</taxon>
        <taxon>Gunneridae</taxon>
        <taxon>Pentapetalae</taxon>
        <taxon>rosids</taxon>
        <taxon>fabids</taxon>
        <taxon>Rosales</taxon>
        <taxon>Cannabaceae</taxon>
        <taxon>Parasponia</taxon>
    </lineage>
</organism>
<comment type="caution">
    <text evidence="1">The sequence shown here is derived from an EMBL/GenBank/DDBJ whole genome shotgun (WGS) entry which is preliminary data.</text>
</comment>
<gene>
    <name evidence="1" type="ORF">PanWU01x14_128040</name>
</gene>
<evidence type="ECO:0000313" key="1">
    <source>
        <dbReference type="EMBL" id="PON64037.1"/>
    </source>
</evidence>